<accession>A0A1I2FZW3</accession>
<dbReference type="AlphaFoldDB" id="A0A1I2FZW3"/>
<sequence>MDPTTTTKTSDAISPDPEGLNVSEHRGAARPRTYLAAAASGLSLLAGGYAASIHAFGQPAADEQAVGFTLPETLPLYTDKTPICHYLERGIDDFKAGQADWHTITAAEVKTLADIEELTLGLDAPYTHCRDNPRSIPCSDEDVSKAFCVEQLSLRVGGVLLYDQVAPANQCVMDVGSGLYGMRTISGSKLRSNPRWGFTAAELESWFKYVEVGPDGEFNFKLPGIAFSAELLARTVEGIVGDWLAREAKGCAQNGTLAYDDNPYCGNRRGTLSHSILFFADDGVDCDLGNCPPKSARRSSPWVETEGRAKSVHFDLDIEALKGAADPQDCVKDPFSLKLWCGTKYTDRGQGSVEFDLGLTCDIGLIAGTLAGKSYKYAPCADDAPLHPARRCWKIEAATPASKRAHLRCPAGDTSKACGMKTTQFRSYYDVKTSVSDLRIDAEGGLYYLYALVFKCLFGAACDPDDVATDMLSGAVDASLLQQTYFSGLEGCPAVSYEPDGAIVVDLQPLDICPPGSPDPHCATKLGYDGQGSKLVGDASASPHDVAAAPASVAPTEFWLAASGSAPRLARDRFPELVRFVRARAAAKKSGYAAAATATATPTERFRMDEIDGALTAMCAAAPACSPNLDIAEIPLAELAAVDFDAVRATLDGPCLPGEAPAVCEQRKLLAVQAKIGFLLDNDEFKDNCVGYSYPGQTTSLLQYYRAAAQWFSEKLLPAYEKTGPTSCRAQAKIETLFPAMGIELRVKTREDVSDTFPFVNLRDNDSPAVASLRPSLRCAHLRATELESSKAPACGTNGVLAKGPGAAEKHECGTVAGGACADFREAEIGVASLESPQFHPNGDSAWWARCGHDVDSGRPMTCVDSFYPGAAPNVAGTCKICGTPDEGEDPNLFTMIGCRPQNGSCPYGLAEFPDGLCWSESAGPPAWMCEADCEAIYNGHGYCVHDTSWRAWAKKRFPEYATHPDEYARPICADFDSCPNSGTGCASRGMACNPATSACDFECFEDSDCESPLPAPAYPADFVCDDNRCVHKFTAK</sequence>
<evidence type="ECO:0000256" key="1">
    <source>
        <dbReference type="SAM" id="MobiDB-lite"/>
    </source>
</evidence>
<evidence type="ECO:0000313" key="2">
    <source>
        <dbReference type="EMBL" id="SFF10954.1"/>
    </source>
</evidence>
<evidence type="ECO:0000313" key="3">
    <source>
        <dbReference type="Proteomes" id="UP000199400"/>
    </source>
</evidence>
<proteinExistence type="predicted"/>
<gene>
    <name evidence="2" type="ORF">SAMN02745121_06982</name>
</gene>
<dbReference type="RefSeq" id="WP_096332338.1">
    <property type="nucleotide sequence ID" value="NZ_FOMX01000029.1"/>
</dbReference>
<keyword evidence="3" id="KW-1185">Reference proteome</keyword>
<dbReference type="Proteomes" id="UP000199400">
    <property type="component" value="Unassembled WGS sequence"/>
</dbReference>
<organism evidence="2 3">
    <name type="scientific">Nannocystis exedens</name>
    <dbReference type="NCBI Taxonomy" id="54"/>
    <lineage>
        <taxon>Bacteria</taxon>
        <taxon>Pseudomonadati</taxon>
        <taxon>Myxococcota</taxon>
        <taxon>Polyangia</taxon>
        <taxon>Nannocystales</taxon>
        <taxon>Nannocystaceae</taxon>
        <taxon>Nannocystis</taxon>
    </lineage>
</organism>
<dbReference type="OrthoDB" id="5485743at2"/>
<protein>
    <submittedName>
        <fullName evidence="2">Uncharacterized protein</fullName>
    </submittedName>
</protein>
<feature type="region of interest" description="Disordered" evidence="1">
    <location>
        <begin position="1"/>
        <end position="26"/>
    </location>
</feature>
<dbReference type="STRING" id="54.SAMN02745121_06982"/>
<name>A0A1I2FZW3_9BACT</name>
<dbReference type="EMBL" id="FOMX01000029">
    <property type="protein sequence ID" value="SFF10954.1"/>
    <property type="molecule type" value="Genomic_DNA"/>
</dbReference>
<feature type="compositionally biased region" description="Polar residues" evidence="1">
    <location>
        <begin position="1"/>
        <end position="12"/>
    </location>
</feature>
<reference evidence="3" key="1">
    <citation type="submission" date="2016-10" db="EMBL/GenBank/DDBJ databases">
        <authorList>
            <person name="Varghese N."/>
            <person name="Submissions S."/>
        </authorList>
    </citation>
    <scope>NUCLEOTIDE SEQUENCE [LARGE SCALE GENOMIC DNA]</scope>
    <source>
        <strain evidence="3">ATCC 25963</strain>
    </source>
</reference>